<dbReference type="InterPro" id="IPR009628">
    <property type="entry name" value="Phage_tape_measure_N"/>
</dbReference>
<evidence type="ECO:0000256" key="2">
    <source>
        <dbReference type="SAM" id="MobiDB-lite"/>
    </source>
</evidence>
<dbReference type="EnsemblBacteria" id="CAR41258">
    <property type="protein sequence ID" value="CAR41258"/>
    <property type="gene ID" value="PMI0519"/>
</dbReference>
<dbReference type="Pfam" id="PF06791">
    <property type="entry name" value="TMP_2"/>
    <property type="match status" value="1"/>
</dbReference>
<gene>
    <name evidence="5" type="ordered locus">PMI0519</name>
</gene>
<dbReference type="HOGENOM" id="CLU_008450_0_2_6"/>
<feature type="region of interest" description="Disordered" evidence="2">
    <location>
        <begin position="573"/>
        <end position="596"/>
    </location>
</feature>
<sequence length="979" mass="107873">MADIATISLKADTSDLERGTQKLKEFGDTAEKVSGSSRNLNDQFNRGVDHQKRAADAIKRQKKELDDLLNSINPTNKAFDALDKATQKLIEANKKGILPKDQFADYNAILEQTRDKLTRVNMSLTAEGRALLAQEAATNRAKQAADDFLNSLKNQTEIIGKTRTEILELKAAQLGVSQQAAPMINKLKEQEKAFMNGSITIGQYKQAMRQLPMQMSDIVTSLASGMPVWMVMIQQGGQIKDSFGGVGNSLKALASLITPARVAMFGFAGAAAAVALAAYKGSQEFGEYNKQLILTGGYAGRTAAQLDALARSLSGNGIAQYGMADTISKVVGSGSFSGRDVDMVSKTAAAMEKTVGQSVDETIKQFQRLQEDPVKAVTELDKSLHFLTATQLEQITTLQTQGKEQEAAKMAMESYANAMDERTKQIKENLGHLERAWEGVKNMASSAWDAMLDIGRENTLEQQIKEYEEALIEFQINPASKGLYYNKTGLMPDEVKSKLALLKEEKFQRDIKNAREKAARDEEERKKAQFRADQELKRQYETAEEKHQRLLKEIINNADASQAAKDEAIRREKERYEKEKAKGKGKTPTYRPDYGTRVDESANQALLSLQAQLKVLKEHKTVSDVISSERKKLWDMEAKISILEEAQKTRQLTKDEKALLAKKDYILASQEALAIAGDEVKLQELHNRELDKQLKRVEEINARSRALELGAGKSGRMYQRDIALEKAKSPDERKALEEYYAKEDSIRANWELGVKKGFAEFQDQATNVYGNVAQISQSAFQGMSNSLSDFVLTGKANFADFTRSFLEMTTKMLMQMAMLNAMKAAFGGNAVGNFFGFASGGYTGGGGKYDPAGVVHKGEFVFTKEATQRLGVDNLYRLMDAGKRGYASGGHVGGSAPMSVTQPTAFIARNPQIAGGGVNVTIDMSGVKIETEQQQSAMPNIDVRAAEQSLKNKVKSLFISEGREGGDLYKIIKAVSGNR</sequence>
<dbReference type="InterPro" id="IPR043680">
    <property type="entry name" value="GpH_LAMBDA"/>
</dbReference>
<reference evidence="5 6" key="1">
    <citation type="journal article" date="2008" name="J. Bacteriol.">
        <title>Complete genome sequence of uropathogenic Proteus mirabilis, a master of both adherence and motility.</title>
        <authorList>
            <person name="Pearson M.M."/>
            <person name="Sebaihia M."/>
            <person name="Churcher C."/>
            <person name="Quail M.A."/>
            <person name="Seshasayee A.S."/>
            <person name="Luscombe N.M."/>
            <person name="Abdellah Z."/>
            <person name="Arrosmith C."/>
            <person name="Atkin B."/>
            <person name="Chillingworth T."/>
            <person name="Hauser H."/>
            <person name="Jagels K."/>
            <person name="Moule S."/>
            <person name="Mungall K."/>
            <person name="Norbertczak H."/>
            <person name="Rabbinowitsch E."/>
            <person name="Walker D."/>
            <person name="Whithead S."/>
            <person name="Thomson N.R."/>
            <person name="Rather P.N."/>
            <person name="Parkhill J."/>
            <person name="Mobley H.L."/>
        </authorList>
    </citation>
    <scope>NUCLEOTIDE SEQUENCE [LARGE SCALE GENOMIC DNA]</scope>
    <source>
        <strain evidence="5 6">HI4320</strain>
    </source>
</reference>
<dbReference type="eggNOG" id="COG1196">
    <property type="taxonomic scope" value="Bacteria"/>
</dbReference>
<dbReference type="Proteomes" id="UP000008319">
    <property type="component" value="Chromosome"/>
</dbReference>
<proteinExistence type="inferred from homology"/>
<dbReference type="EMBL" id="AM942759">
    <property type="protein sequence ID" value="CAR41258.1"/>
    <property type="molecule type" value="Genomic_DNA"/>
</dbReference>
<keyword evidence="6" id="KW-1185">Reference proteome</keyword>
<evidence type="ECO:0000259" key="3">
    <source>
        <dbReference type="Pfam" id="PF06791"/>
    </source>
</evidence>
<organism evidence="5 6">
    <name type="scientific">Proteus mirabilis (strain HI4320)</name>
    <dbReference type="NCBI Taxonomy" id="529507"/>
    <lineage>
        <taxon>Bacteria</taxon>
        <taxon>Pseudomonadati</taxon>
        <taxon>Pseudomonadota</taxon>
        <taxon>Gammaproteobacteria</taxon>
        <taxon>Enterobacterales</taxon>
        <taxon>Morganellaceae</taxon>
        <taxon>Proteus</taxon>
    </lineage>
</organism>
<evidence type="ECO:0000313" key="5">
    <source>
        <dbReference type="EMBL" id="CAR41258.1"/>
    </source>
</evidence>
<dbReference type="PATRIC" id="fig|529507.6.peg.503"/>
<accession>B4EV52</accession>
<dbReference type="HAMAP" id="MF_04138">
    <property type="entry name" value="TMP_LAMBDA"/>
    <property type="match status" value="1"/>
</dbReference>
<feature type="coiled-coil region" evidence="1">
    <location>
        <begin position="504"/>
        <end position="571"/>
    </location>
</feature>
<dbReference type="NCBIfam" id="TIGR01541">
    <property type="entry name" value="tape_meas_lam_C"/>
    <property type="match status" value="1"/>
</dbReference>
<protein>
    <submittedName>
        <fullName evidence="5">Phage tail tape measure protein</fullName>
    </submittedName>
</protein>
<dbReference type="AlphaFoldDB" id="B4EV52"/>
<keyword evidence="1" id="KW-0175">Coiled coil</keyword>
<evidence type="ECO:0000259" key="4">
    <source>
        <dbReference type="Pfam" id="PF09718"/>
    </source>
</evidence>
<dbReference type="GeneID" id="6801488"/>
<feature type="domain" description="Bacteriophage tail tape measure N-terminal" evidence="3">
    <location>
        <begin position="198"/>
        <end position="395"/>
    </location>
</feature>
<dbReference type="KEGG" id="pmr:PMI0519"/>
<feature type="compositionally biased region" description="Basic and acidic residues" evidence="2">
    <location>
        <begin position="573"/>
        <end position="582"/>
    </location>
</feature>
<dbReference type="InterPro" id="IPR006431">
    <property type="entry name" value="Phage_tape_meas_C"/>
</dbReference>
<feature type="domain" description="Bacteriophage tail tape measure C-terminal" evidence="4">
    <location>
        <begin position="749"/>
        <end position="821"/>
    </location>
</feature>
<dbReference type="RefSeq" id="WP_012367641.1">
    <property type="nucleotide sequence ID" value="NC_010554.1"/>
</dbReference>
<name>B4EV52_PROMH</name>
<evidence type="ECO:0000256" key="1">
    <source>
        <dbReference type="SAM" id="Coils"/>
    </source>
</evidence>
<dbReference type="Pfam" id="PF09718">
    <property type="entry name" value="Tape_meas_lam_C"/>
    <property type="match status" value="1"/>
</dbReference>
<feature type="coiled-coil region" evidence="1">
    <location>
        <begin position="643"/>
        <end position="707"/>
    </location>
</feature>
<evidence type="ECO:0000313" key="6">
    <source>
        <dbReference type="Proteomes" id="UP000008319"/>
    </source>
</evidence>